<accession>A0A165H4E6</accession>
<feature type="region of interest" description="Disordered" evidence="1">
    <location>
        <begin position="1"/>
        <end position="81"/>
    </location>
</feature>
<evidence type="ECO:0000256" key="1">
    <source>
        <dbReference type="SAM" id="MobiDB-lite"/>
    </source>
</evidence>
<evidence type="ECO:0000313" key="2">
    <source>
        <dbReference type="EMBL" id="KZT11228.1"/>
    </source>
</evidence>
<organism evidence="2 3">
    <name type="scientific">Laetiporus sulphureus 93-53</name>
    <dbReference type="NCBI Taxonomy" id="1314785"/>
    <lineage>
        <taxon>Eukaryota</taxon>
        <taxon>Fungi</taxon>
        <taxon>Dikarya</taxon>
        <taxon>Basidiomycota</taxon>
        <taxon>Agaricomycotina</taxon>
        <taxon>Agaricomycetes</taxon>
        <taxon>Polyporales</taxon>
        <taxon>Laetiporus</taxon>
    </lineage>
</organism>
<protein>
    <submittedName>
        <fullName evidence="2">Uncharacterized protein</fullName>
    </submittedName>
</protein>
<dbReference type="GeneID" id="63822476"/>
<dbReference type="AlphaFoldDB" id="A0A165H4E6"/>
<dbReference type="EMBL" id="KV427607">
    <property type="protein sequence ID" value="KZT11228.1"/>
    <property type="molecule type" value="Genomic_DNA"/>
</dbReference>
<dbReference type="Proteomes" id="UP000076871">
    <property type="component" value="Unassembled WGS sequence"/>
</dbReference>
<reference evidence="2 3" key="1">
    <citation type="journal article" date="2016" name="Mol. Biol. Evol.">
        <title>Comparative Genomics of Early-Diverging Mushroom-Forming Fungi Provides Insights into the Origins of Lignocellulose Decay Capabilities.</title>
        <authorList>
            <person name="Nagy L.G."/>
            <person name="Riley R."/>
            <person name="Tritt A."/>
            <person name="Adam C."/>
            <person name="Daum C."/>
            <person name="Floudas D."/>
            <person name="Sun H."/>
            <person name="Yadav J.S."/>
            <person name="Pangilinan J."/>
            <person name="Larsson K.H."/>
            <person name="Matsuura K."/>
            <person name="Barry K."/>
            <person name="Labutti K."/>
            <person name="Kuo R."/>
            <person name="Ohm R.A."/>
            <person name="Bhattacharya S.S."/>
            <person name="Shirouzu T."/>
            <person name="Yoshinaga Y."/>
            <person name="Martin F.M."/>
            <person name="Grigoriev I.V."/>
            <person name="Hibbett D.S."/>
        </authorList>
    </citation>
    <scope>NUCLEOTIDE SEQUENCE [LARGE SCALE GENOMIC DNA]</scope>
    <source>
        <strain evidence="2 3">93-53</strain>
    </source>
</reference>
<evidence type="ECO:0000313" key="3">
    <source>
        <dbReference type="Proteomes" id="UP000076871"/>
    </source>
</evidence>
<proteinExistence type="predicted"/>
<feature type="compositionally biased region" description="Low complexity" evidence="1">
    <location>
        <begin position="33"/>
        <end position="47"/>
    </location>
</feature>
<keyword evidence="3" id="KW-1185">Reference proteome</keyword>
<dbReference type="RefSeq" id="XP_040768968.1">
    <property type="nucleotide sequence ID" value="XM_040905446.1"/>
</dbReference>
<sequence length="108" mass="10975">MPPVAVSIPPSQAVGAPSAMSPTSRPPLHAKTSSSPSSPSFSPADGSPRADPAPSIAVASPTSPSDPHDKLATPRITARAKEQVGIAHSQTLPVCHVSPVRTHADTYL</sequence>
<name>A0A165H4E6_9APHY</name>
<dbReference type="InParanoid" id="A0A165H4E6"/>
<gene>
    <name evidence="2" type="ORF">LAESUDRAFT_670966</name>
</gene>